<dbReference type="InterPro" id="IPR051675">
    <property type="entry name" value="Endo/Exo/Phosphatase_dom_1"/>
</dbReference>
<evidence type="ECO:0000259" key="2">
    <source>
        <dbReference type="SMART" id="SM00278"/>
    </source>
</evidence>
<sequence>MRRSVLAIFVALTLVCAFSFSTYASLDAKVNINTASVNELSSLKRIGEKVAQRIVEYRDTAGPFENPHDIMKVKGINNKVFEMNKERIVVKDDILEKKS</sequence>
<evidence type="ECO:0000256" key="1">
    <source>
        <dbReference type="SAM" id="SignalP"/>
    </source>
</evidence>
<feature type="domain" description="Helix-hairpin-helix DNA-binding motif class 1" evidence="2">
    <location>
        <begin position="68"/>
        <end position="87"/>
    </location>
</feature>
<dbReference type="PANTHER" id="PTHR21180">
    <property type="entry name" value="ENDONUCLEASE/EXONUCLEASE/PHOSPHATASE FAMILY DOMAIN-CONTAINING PROTEIN 1"/>
    <property type="match status" value="1"/>
</dbReference>
<dbReference type="RefSeq" id="WP_236892781.1">
    <property type="nucleotide sequence ID" value="NZ_AP024488.1"/>
</dbReference>
<dbReference type="PANTHER" id="PTHR21180:SF32">
    <property type="entry name" value="ENDONUCLEASE_EXONUCLEASE_PHOSPHATASE FAMILY DOMAIN-CONTAINING PROTEIN 1"/>
    <property type="match status" value="1"/>
</dbReference>
<dbReference type="EMBL" id="AP024488">
    <property type="protein sequence ID" value="BCS96469.1"/>
    <property type="molecule type" value="Genomic_DNA"/>
</dbReference>
<keyword evidence="4" id="KW-1185">Reference proteome</keyword>
<dbReference type="InterPro" id="IPR010994">
    <property type="entry name" value="RuvA_2-like"/>
</dbReference>
<gene>
    <name evidence="3" type="ORF">DSLASN_21010</name>
</gene>
<dbReference type="InterPro" id="IPR004509">
    <property type="entry name" value="Competence_ComEA_HhH"/>
</dbReference>
<organism evidence="3 4">
    <name type="scientific">Desulfoluna limicola</name>
    <dbReference type="NCBI Taxonomy" id="2810562"/>
    <lineage>
        <taxon>Bacteria</taxon>
        <taxon>Pseudomonadati</taxon>
        <taxon>Thermodesulfobacteriota</taxon>
        <taxon>Desulfobacteria</taxon>
        <taxon>Desulfobacterales</taxon>
        <taxon>Desulfolunaceae</taxon>
        <taxon>Desulfoluna</taxon>
    </lineage>
</organism>
<feature type="domain" description="Helix-hairpin-helix DNA-binding motif class 1" evidence="2">
    <location>
        <begin position="38"/>
        <end position="57"/>
    </location>
</feature>
<dbReference type="Gene3D" id="1.10.150.280">
    <property type="entry name" value="AF1531-like domain"/>
    <property type="match status" value="1"/>
</dbReference>
<evidence type="ECO:0000313" key="3">
    <source>
        <dbReference type="EMBL" id="BCS96469.1"/>
    </source>
</evidence>
<reference evidence="3 4" key="1">
    <citation type="submission" date="2021-02" db="EMBL/GenBank/DDBJ databases">
        <title>Complete genome of Desulfoluna sp. strain ASN36.</title>
        <authorList>
            <person name="Takahashi A."/>
            <person name="Kojima H."/>
            <person name="Fukui M."/>
        </authorList>
    </citation>
    <scope>NUCLEOTIDE SEQUENCE [LARGE SCALE GENOMIC DNA]</scope>
    <source>
        <strain evidence="3 4">ASN36</strain>
    </source>
</reference>
<feature type="signal peptide" evidence="1">
    <location>
        <begin position="1"/>
        <end position="24"/>
    </location>
</feature>
<proteinExistence type="predicted"/>
<dbReference type="SUPFAM" id="SSF47781">
    <property type="entry name" value="RuvA domain 2-like"/>
    <property type="match status" value="1"/>
</dbReference>
<feature type="chain" id="PRO_5045981849" evidence="1">
    <location>
        <begin position="25"/>
        <end position="99"/>
    </location>
</feature>
<accession>A0ABN6F1S4</accession>
<dbReference type="Proteomes" id="UP001320148">
    <property type="component" value="Chromosome"/>
</dbReference>
<dbReference type="NCBIfam" id="TIGR00426">
    <property type="entry name" value="competence protein ComEA helix-hairpin-helix repeat region"/>
    <property type="match status" value="1"/>
</dbReference>
<dbReference type="Pfam" id="PF12836">
    <property type="entry name" value="HHH_3"/>
    <property type="match status" value="1"/>
</dbReference>
<keyword evidence="1" id="KW-0732">Signal</keyword>
<evidence type="ECO:0000313" key="4">
    <source>
        <dbReference type="Proteomes" id="UP001320148"/>
    </source>
</evidence>
<dbReference type="SMART" id="SM00278">
    <property type="entry name" value="HhH1"/>
    <property type="match status" value="2"/>
</dbReference>
<dbReference type="InterPro" id="IPR003583">
    <property type="entry name" value="Hlx-hairpin-Hlx_DNA-bd_motif"/>
</dbReference>
<protein>
    <submittedName>
        <fullName evidence="3">Transporter</fullName>
    </submittedName>
</protein>
<name>A0ABN6F1S4_9BACT</name>